<proteinExistence type="predicted"/>
<dbReference type="EMBL" id="PYLS01000007">
    <property type="protein sequence ID" value="PST81965.1"/>
    <property type="molecule type" value="Genomic_DNA"/>
</dbReference>
<reference evidence="1 2" key="1">
    <citation type="submission" date="2018-03" db="EMBL/GenBank/DDBJ databases">
        <authorList>
            <person name="Keele B.F."/>
        </authorList>
    </citation>
    <scope>NUCLEOTIDE SEQUENCE [LARGE SCALE GENOMIC DNA]</scope>
    <source>
        <strain evidence="1 2">YL28-9</strain>
    </source>
</reference>
<dbReference type="AlphaFoldDB" id="A0A2T3HHP6"/>
<protein>
    <submittedName>
        <fullName evidence="1">Uncharacterized protein</fullName>
    </submittedName>
</protein>
<keyword evidence="2" id="KW-1185">Reference proteome</keyword>
<comment type="caution">
    <text evidence="1">The sequence shown here is derived from an EMBL/GenBank/DDBJ whole genome shotgun (WGS) entry which is preliminary data.</text>
</comment>
<evidence type="ECO:0000313" key="1">
    <source>
        <dbReference type="EMBL" id="PST81965.1"/>
    </source>
</evidence>
<accession>A0A2T3HHP6</accession>
<organism evidence="1 2">
    <name type="scientific">Pedobacter yulinensis</name>
    <dbReference type="NCBI Taxonomy" id="2126353"/>
    <lineage>
        <taxon>Bacteria</taxon>
        <taxon>Pseudomonadati</taxon>
        <taxon>Bacteroidota</taxon>
        <taxon>Sphingobacteriia</taxon>
        <taxon>Sphingobacteriales</taxon>
        <taxon>Sphingobacteriaceae</taxon>
        <taxon>Pedobacter</taxon>
    </lineage>
</organism>
<sequence length="63" mass="7307">MPEAFHKFKGYQVKLMLTFAGIFTQNTGYQQFVTDWLTKSGSNSKKTKQSSLQGPYLLELRRM</sequence>
<dbReference type="Proteomes" id="UP000240912">
    <property type="component" value="Unassembled WGS sequence"/>
</dbReference>
<evidence type="ECO:0000313" key="2">
    <source>
        <dbReference type="Proteomes" id="UP000240912"/>
    </source>
</evidence>
<gene>
    <name evidence="1" type="ORF">C7T94_17415</name>
</gene>
<name>A0A2T3HHP6_9SPHI</name>